<protein>
    <submittedName>
        <fullName evidence="2">Uncharacterized protein</fullName>
    </submittedName>
</protein>
<dbReference type="RefSeq" id="WP_074789540.1">
    <property type="nucleotide sequence ID" value="NZ_BBLU01000024.1"/>
</dbReference>
<evidence type="ECO:0000256" key="1">
    <source>
        <dbReference type="SAM" id="MobiDB-lite"/>
    </source>
</evidence>
<sequence length="355" mass="38401">MSGPSTPGSGAARDVGDRSIGDEQAPPDAPPSAATVARRIMFGRLARARAPEPRFESIEVTEVAGRSRGLIHVEAIEVTSTPQGVERRVPVSFDQTVDSILPTLRRPIVPRGQQRRSTFSDEFRRASEQGIAEAAGLQAMRQGDVADARLAALGRGQETRIDERLKELTVHAPLDDIADAVNAVGDVQTHGGASDKAVAALFERVRGKARKIAVQKAKDIAGQPRVPLMQRRAAELAATLQQLGIDPAAVEEEAAAGPSFTDLAQAHQEMRDRLAKQARRGTRIENLRLQRVSWGQPDMMSVTADEVSISPRGLERRSGIGFLEPLADILDTRPRRPIVPQSGPGVRRLEGDPRH</sequence>
<evidence type="ECO:0000313" key="3">
    <source>
        <dbReference type="Proteomes" id="UP000183315"/>
    </source>
</evidence>
<reference evidence="3" key="1">
    <citation type="submission" date="2016-10" db="EMBL/GenBank/DDBJ databases">
        <authorList>
            <person name="Varghese N."/>
        </authorList>
    </citation>
    <scope>NUCLEOTIDE SEQUENCE [LARGE SCALE GENOMIC DNA]</scope>
    <source>
        <strain evidence="3">DSM 24868</strain>
    </source>
</reference>
<name>A0A1H7B1Y6_9MICO</name>
<proteinExistence type="predicted"/>
<dbReference type="EMBL" id="FNZI01000011">
    <property type="protein sequence ID" value="SEJ71793.1"/>
    <property type="molecule type" value="Genomic_DNA"/>
</dbReference>
<dbReference type="AlphaFoldDB" id="A0A1H7B1Y6"/>
<gene>
    <name evidence="2" type="ORF">SAMN05421637_2792</name>
</gene>
<dbReference type="Proteomes" id="UP000183315">
    <property type="component" value="Unassembled WGS sequence"/>
</dbReference>
<accession>A0A1H7B1Y6</accession>
<evidence type="ECO:0000313" key="2">
    <source>
        <dbReference type="EMBL" id="SEJ71793.1"/>
    </source>
</evidence>
<feature type="region of interest" description="Disordered" evidence="1">
    <location>
        <begin position="333"/>
        <end position="355"/>
    </location>
</feature>
<organism evidence="2 3">
    <name type="scientific">Demequina mangrovi</name>
    <dbReference type="NCBI Taxonomy" id="1043493"/>
    <lineage>
        <taxon>Bacteria</taxon>
        <taxon>Bacillati</taxon>
        <taxon>Actinomycetota</taxon>
        <taxon>Actinomycetes</taxon>
        <taxon>Micrococcales</taxon>
        <taxon>Demequinaceae</taxon>
        <taxon>Demequina</taxon>
    </lineage>
</organism>
<keyword evidence="3" id="KW-1185">Reference proteome</keyword>
<feature type="region of interest" description="Disordered" evidence="1">
    <location>
        <begin position="1"/>
        <end position="34"/>
    </location>
</feature>